<name>A0A813ZRL8_9BILA</name>
<dbReference type="GO" id="GO:0005829">
    <property type="term" value="C:cytosol"/>
    <property type="evidence" value="ECO:0007669"/>
    <property type="project" value="TreeGrafter"/>
</dbReference>
<comment type="caution">
    <text evidence="5">The sequence shown here is derived from an EMBL/GenBank/DDBJ whole genome shotgun (WGS) entry which is preliminary data.</text>
</comment>
<evidence type="ECO:0000313" key="6">
    <source>
        <dbReference type="Proteomes" id="UP000663845"/>
    </source>
</evidence>
<dbReference type="PROSITE" id="PS50181">
    <property type="entry name" value="FBOX"/>
    <property type="match status" value="1"/>
</dbReference>
<dbReference type="InterPro" id="IPR036047">
    <property type="entry name" value="F-box-like_dom_sf"/>
</dbReference>
<dbReference type="Gene3D" id="3.80.10.10">
    <property type="entry name" value="Ribonuclease Inhibitor"/>
    <property type="match status" value="2"/>
</dbReference>
<reference evidence="5" key="1">
    <citation type="submission" date="2021-02" db="EMBL/GenBank/DDBJ databases">
        <authorList>
            <person name="Nowell W R."/>
        </authorList>
    </citation>
    <scope>NUCLEOTIDE SEQUENCE</scope>
</reference>
<evidence type="ECO:0000313" key="5">
    <source>
        <dbReference type="EMBL" id="CAF0901661.1"/>
    </source>
</evidence>
<dbReference type="InterPro" id="IPR001810">
    <property type="entry name" value="F-box_dom"/>
</dbReference>
<dbReference type="InterPro" id="IPR027038">
    <property type="entry name" value="RanGap"/>
</dbReference>
<dbReference type="SMART" id="SM00368">
    <property type="entry name" value="LRR_RI"/>
    <property type="match status" value="4"/>
</dbReference>
<keyword evidence="1" id="KW-0343">GTPase activation</keyword>
<keyword evidence="3" id="KW-0677">Repeat</keyword>
<proteinExistence type="predicted"/>
<evidence type="ECO:0000259" key="4">
    <source>
        <dbReference type="PROSITE" id="PS50181"/>
    </source>
</evidence>
<evidence type="ECO:0000256" key="1">
    <source>
        <dbReference type="ARBA" id="ARBA00022468"/>
    </source>
</evidence>
<dbReference type="GO" id="GO:0031267">
    <property type="term" value="F:small GTPase binding"/>
    <property type="evidence" value="ECO:0007669"/>
    <property type="project" value="TreeGrafter"/>
</dbReference>
<accession>A0A813ZRL8</accession>
<sequence length="367" mass="41665">MTNASLLTLPTELVYYILNNLDTCFIIFSFRLVCKRFQAISEVYDQYELDLDSISEDCLKRVACIIQPEKIISLTVQNAWNQPSRIKEFFSIFEISRLTRLRSITLGNLDNGQDKSLLNHLTISNLVSFDICILEIHERDTLDFISKVVTQPTLNQLNSMKSQLDHSIVHLTMKSCSLKEYHLILQRLPRLRSIITGQLIMKKSDEPITSYSATIRYPQLMSLVIGDNNPFLLIITQTIQRIYLEDNAIGKDGALHIAEWIKSNKVLTAISLGNNQIGSRGAKYISDALQDNMVICHIFLEENRIGDKGAQFLAKALRNKTTLASLQLANNQIGAKGAHYLSSILQNNVVTFNHFYHIREVNGSMLT</sequence>
<evidence type="ECO:0000256" key="3">
    <source>
        <dbReference type="ARBA" id="ARBA00022737"/>
    </source>
</evidence>
<dbReference type="GO" id="GO:0005096">
    <property type="term" value="F:GTPase activator activity"/>
    <property type="evidence" value="ECO:0007669"/>
    <property type="project" value="UniProtKB-KW"/>
</dbReference>
<organism evidence="5 6">
    <name type="scientific">Adineta steineri</name>
    <dbReference type="NCBI Taxonomy" id="433720"/>
    <lineage>
        <taxon>Eukaryota</taxon>
        <taxon>Metazoa</taxon>
        <taxon>Spiralia</taxon>
        <taxon>Gnathifera</taxon>
        <taxon>Rotifera</taxon>
        <taxon>Eurotatoria</taxon>
        <taxon>Bdelloidea</taxon>
        <taxon>Adinetida</taxon>
        <taxon>Adinetidae</taxon>
        <taxon>Adineta</taxon>
    </lineage>
</organism>
<evidence type="ECO:0000256" key="2">
    <source>
        <dbReference type="ARBA" id="ARBA00022614"/>
    </source>
</evidence>
<gene>
    <name evidence="5" type="ORF">JYZ213_LOCUS10588</name>
</gene>
<dbReference type="SUPFAM" id="SSF81383">
    <property type="entry name" value="F-box domain"/>
    <property type="match status" value="1"/>
</dbReference>
<dbReference type="GO" id="GO:0048471">
    <property type="term" value="C:perinuclear region of cytoplasm"/>
    <property type="evidence" value="ECO:0007669"/>
    <property type="project" value="TreeGrafter"/>
</dbReference>
<dbReference type="Pfam" id="PF00646">
    <property type="entry name" value="F-box"/>
    <property type="match status" value="1"/>
</dbReference>
<dbReference type="InterPro" id="IPR001611">
    <property type="entry name" value="Leu-rich_rpt"/>
</dbReference>
<protein>
    <recommendedName>
        <fullName evidence="4">F-box domain-containing protein</fullName>
    </recommendedName>
</protein>
<dbReference type="Pfam" id="PF13516">
    <property type="entry name" value="LRR_6"/>
    <property type="match status" value="2"/>
</dbReference>
<dbReference type="GO" id="GO:0005634">
    <property type="term" value="C:nucleus"/>
    <property type="evidence" value="ECO:0007669"/>
    <property type="project" value="TreeGrafter"/>
</dbReference>
<dbReference type="EMBL" id="CAJNOG010000077">
    <property type="protein sequence ID" value="CAF0901661.1"/>
    <property type="molecule type" value="Genomic_DNA"/>
</dbReference>
<dbReference type="Proteomes" id="UP000663845">
    <property type="component" value="Unassembled WGS sequence"/>
</dbReference>
<keyword evidence="2" id="KW-0433">Leucine-rich repeat</keyword>
<dbReference type="AlphaFoldDB" id="A0A813ZRL8"/>
<feature type="domain" description="F-box" evidence="4">
    <location>
        <begin position="3"/>
        <end position="51"/>
    </location>
</feature>
<dbReference type="SUPFAM" id="SSF52047">
    <property type="entry name" value="RNI-like"/>
    <property type="match status" value="1"/>
</dbReference>
<dbReference type="PANTHER" id="PTHR24113">
    <property type="entry name" value="RAN GTPASE-ACTIVATING PROTEIN 1"/>
    <property type="match status" value="1"/>
</dbReference>
<dbReference type="InterPro" id="IPR032675">
    <property type="entry name" value="LRR_dom_sf"/>
</dbReference>
<dbReference type="PANTHER" id="PTHR24113:SF12">
    <property type="entry name" value="RAN GTPASE-ACTIVATING PROTEIN 1"/>
    <property type="match status" value="1"/>
</dbReference>
<dbReference type="GO" id="GO:0006913">
    <property type="term" value="P:nucleocytoplasmic transport"/>
    <property type="evidence" value="ECO:0007669"/>
    <property type="project" value="TreeGrafter"/>
</dbReference>